<gene>
    <name evidence="1" type="ORF">SDC9_98045</name>
</gene>
<proteinExistence type="predicted"/>
<comment type="caution">
    <text evidence="1">The sequence shown here is derived from an EMBL/GenBank/DDBJ whole genome shotgun (WGS) entry which is preliminary data.</text>
</comment>
<sequence>MHEKIGGIQRGGHVGAFRYGIATAAHQRLCAFQIQLVLSGAGERHIAGDAPDALAAFHIAGSGDIIQIGLDARSAHLLDFPDDLVVDSVFVHDIAVGIAHGHHLAAQLGGLLIGVNGDIAAAGDNDPLAGERLIRGLEHLLGEVAQAVSGGLGPDETAAAGKGFPGEDTADLVAQTAVLTEHISDFAASHADVAGGHVGIGANVTEQLGHKALAEAHDLCVALSLGIKIRAALAAAHGKAGKAVFKGLLKAEELQNRQIDAGMKAQTALIGADGGIELDAVAAIDLNDALVVHPAYPELNDAFRLHEALDNSRPLQLGSPPQNGLQRAENPVHRLQKLRLVGIFFCQRVINSLQSFAVKGHVTKLLCLAAQKCCDCLVYMSTILYVQ</sequence>
<dbReference type="AlphaFoldDB" id="A0A645AE44"/>
<evidence type="ECO:0000313" key="1">
    <source>
        <dbReference type="EMBL" id="MPM51297.1"/>
    </source>
</evidence>
<accession>A0A645AE44</accession>
<reference evidence="1" key="1">
    <citation type="submission" date="2019-08" db="EMBL/GenBank/DDBJ databases">
        <authorList>
            <person name="Kucharzyk K."/>
            <person name="Murdoch R.W."/>
            <person name="Higgins S."/>
            <person name="Loffler F."/>
        </authorList>
    </citation>
    <scope>NUCLEOTIDE SEQUENCE</scope>
</reference>
<name>A0A645AE44_9ZZZZ</name>
<dbReference type="EMBL" id="VSSQ01013349">
    <property type="protein sequence ID" value="MPM51297.1"/>
    <property type="molecule type" value="Genomic_DNA"/>
</dbReference>
<protein>
    <submittedName>
        <fullName evidence="1">Uncharacterized protein</fullName>
    </submittedName>
</protein>
<organism evidence="1">
    <name type="scientific">bioreactor metagenome</name>
    <dbReference type="NCBI Taxonomy" id="1076179"/>
    <lineage>
        <taxon>unclassified sequences</taxon>
        <taxon>metagenomes</taxon>
        <taxon>ecological metagenomes</taxon>
    </lineage>
</organism>